<dbReference type="EC" id="4.3.1.17" evidence="4"/>
<keyword evidence="6" id="KW-0004">4Fe-4S</keyword>
<proteinExistence type="inferred from homology"/>
<dbReference type="Proteomes" id="UP000019364">
    <property type="component" value="Unassembled WGS sequence"/>
</dbReference>
<dbReference type="STRING" id="1236976.JCM16418_860"/>
<accession>W7YQJ5</accession>
<dbReference type="PANTHER" id="PTHR30182:SF1">
    <property type="entry name" value="L-SERINE DEHYDRATASE 1"/>
    <property type="match status" value="1"/>
</dbReference>
<evidence type="ECO:0000256" key="12">
    <source>
        <dbReference type="ARBA" id="ARBA00049406"/>
    </source>
</evidence>
<keyword evidence="7" id="KW-0479">Metal-binding</keyword>
<comment type="similarity">
    <text evidence="3">Belongs to the iron-sulfur dependent L-serine dehydratase family.</text>
</comment>
<evidence type="ECO:0000313" key="16">
    <source>
        <dbReference type="Proteomes" id="UP000019364"/>
    </source>
</evidence>
<feature type="region of interest" description="Disordered" evidence="13">
    <location>
        <begin position="78"/>
        <end position="119"/>
    </location>
</feature>
<evidence type="ECO:0000256" key="3">
    <source>
        <dbReference type="ARBA" id="ARBA00008636"/>
    </source>
</evidence>
<evidence type="ECO:0000259" key="14">
    <source>
        <dbReference type="Pfam" id="PF03313"/>
    </source>
</evidence>
<feature type="compositionally biased region" description="Basic and acidic residues" evidence="13">
    <location>
        <begin position="98"/>
        <end position="108"/>
    </location>
</feature>
<evidence type="ECO:0000256" key="1">
    <source>
        <dbReference type="ARBA" id="ARBA00001966"/>
    </source>
</evidence>
<name>W7YQJ5_9BACL</name>
<evidence type="ECO:0000256" key="9">
    <source>
        <dbReference type="ARBA" id="ARBA00023014"/>
    </source>
</evidence>
<dbReference type="InterPro" id="IPR005130">
    <property type="entry name" value="Ser_deHydtase-like_asu"/>
</dbReference>
<evidence type="ECO:0000256" key="10">
    <source>
        <dbReference type="ARBA" id="ARBA00023239"/>
    </source>
</evidence>
<dbReference type="GO" id="GO:0046872">
    <property type="term" value="F:metal ion binding"/>
    <property type="evidence" value="ECO:0007669"/>
    <property type="project" value="UniProtKB-KW"/>
</dbReference>
<dbReference type="InterPro" id="IPR051318">
    <property type="entry name" value="Fe-S_L-Ser"/>
</dbReference>
<evidence type="ECO:0000256" key="11">
    <source>
        <dbReference type="ARBA" id="ARBA00041766"/>
    </source>
</evidence>
<evidence type="ECO:0000256" key="13">
    <source>
        <dbReference type="SAM" id="MobiDB-lite"/>
    </source>
</evidence>
<dbReference type="GO" id="GO:0051539">
    <property type="term" value="F:4 iron, 4 sulfur cluster binding"/>
    <property type="evidence" value="ECO:0007669"/>
    <property type="project" value="UniProtKB-KW"/>
</dbReference>
<evidence type="ECO:0000256" key="8">
    <source>
        <dbReference type="ARBA" id="ARBA00023004"/>
    </source>
</evidence>
<dbReference type="AlphaFoldDB" id="W7YQJ5"/>
<keyword evidence="10" id="KW-0456">Lyase</keyword>
<dbReference type="Pfam" id="PF03313">
    <property type="entry name" value="SDH_alpha"/>
    <property type="match status" value="1"/>
</dbReference>
<dbReference type="GO" id="GO:0003941">
    <property type="term" value="F:L-serine ammonia-lyase activity"/>
    <property type="evidence" value="ECO:0007669"/>
    <property type="project" value="UniProtKB-EC"/>
</dbReference>
<evidence type="ECO:0000256" key="4">
    <source>
        <dbReference type="ARBA" id="ARBA00012093"/>
    </source>
</evidence>
<keyword evidence="9" id="KW-0411">Iron-sulfur</keyword>
<protein>
    <recommendedName>
        <fullName evidence="4">L-serine ammonia-lyase</fullName>
        <ecNumber evidence="4">4.3.1.17</ecNumber>
    </recommendedName>
    <alternativeName>
        <fullName evidence="11">L-serine deaminase</fullName>
    </alternativeName>
</protein>
<evidence type="ECO:0000313" key="15">
    <source>
        <dbReference type="EMBL" id="GAF06876.1"/>
    </source>
</evidence>
<dbReference type="PANTHER" id="PTHR30182">
    <property type="entry name" value="L-SERINE DEHYDRATASE"/>
    <property type="match status" value="1"/>
</dbReference>
<organism evidence="15 16">
    <name type="scientific">Paenibacillus pini JCM 16418</name>
    <dbReference type="NCBI Taxonomy" id="1236976"/>
    <lineage>
        <taxon>Bacteria</taxon>
        <taxon>Bacillati</taxon>
        <taxon>Bacillota</taxon>
        <taxon>Bacilli</taxon>
        <taxon>Bacillales</taxon>
        <taxon>Paenibacillaceae</taxon>
        <taxon>Paenibacillus</taxon>
    </lineage>
</organism>
<evidence type="ECO:0000256" key="5">
    <source>
        <dbReference type="ARBA" id="ARBA00022432"/>
    </source>
</evidence>
<dbReference type="GO" id="GO:0006094">
    <property type="term" value="P:gluconeogenesis"/>
    <property type="evidence" value="ECO:0007669"/>
    <property type="project" value="UniProtKB-KW"/>
</dbReference>
<comment type="cofactor">
    <cofactor evidence="1">
        <name>[4Fe-4S] cluster</name>
        <dbReference type="ChEBI" id="CHEBI:49883"/>
    </cofactor>
</comment>
<dbReference type="EMBL" id="BAVZ01000002">
    <property type="protein sequence ID" value="GAF06876.1"/>
    <property type="molecule type" value="Genomic_DNA"/>
</dbReference>
<dbReference type="eggNOG" id="COG1760">
    <property type="taxonomic scope" value="Bacteria"/>
</dbReference>
<comment type="pathway">
    <text evidence="2">Carbohydrate biosynthesis; gluconeogenesis.</text>
</comment>
<keyword evidence="16" id="KW-1185">Reference proteome</keyword>
<sequence>MQGGTPQQAVHAVGLALKNCLGLICDPVAGLVEIPCIVRNGLGAVTALASADMALAGVGSVIPADEVIGVMLDVGSSMPSEHRETGLGGLAQTPTGRKLTEGLQEQRRGKSAKPLAEEE</sequence>
<feature type="domain" description="Serine dehydratase-like alpha subunit" evidence="14">
    <location>
        <begin position="1"/>
        <end position="91"/>
    </location>
</feature>
<gene>
    <name evidence="15" type="ORF">JCM16418_860</name>
</gene>
<evidence type="ECO:0000256" key="6">
    <source>
        <dbReference type="ARBA" id="ARBA00022485"/>
    </source>
</evidence>
<evidence type="ECO:0000256" key="2">
    <source>
        <dbReference type="ARBA" id="ARBA00004742"/>
    </source>
</evidence>
<keyword evidence="5" id="KW-0312">Gluconeogenesis</keyword>
<evidence type="ECO:0000256" key="7">
    <source>
        <dbReference type="ARBA" id="ARBA00022723"/>
    </source>
</evidence>
<comment type="catalytic activity">
    <reaction evidence="12">
        <text>L-serine = pyruvate + NH4(+)</text>
        <dbReference type="Rhea" id="RHEA:19169"/>
        <dbReference type="ChEBI" id="CHEBI:15361"/>
        <dbReference type="ChEBI" id="CHEBI:28938"/>
        <dbReference type="ChEBI" id="CHEBI:33384"/>
        <dbReference type="EC" id="4.3.1.17"/>
    </reaction>
</comment>
<reference evidence="15 16" key="1">
    <citation type="journal article" date="2014" name="Genome Announc.">
        <title>Draft Genome Sequence of Paenibacillus pini JCM 16418T, Isolated from the Rhizosphere of Pine Tree.</title>
        <authorList>
            <person name="Yuki M."/>
            <person name="Oshima K."/>
            <person name="Suda W."/>
            <person name="Oshida Y."/>
            <person name="Kitamura K."/>
            <person name="Iida Y."/>
            <person name="Hattori M."/>
            <person name="Ohkuma M."/>
        </authorList>
    </citation>
    <scope>NUCLEOTIDE SEQUENCE [LARGE SCALE GENOMIC DNA]</scope>
    <source>
        <strain evidence="15 16">JCM 16418</strain>
    </source>
</reference>
<comment type="caution">
    <text evidence="15">The sequence shown here is derived from an EMBL/GenBank/DDBJ whole genome shotgun (WGS) entry which is preliminary data.</text>
</comment>
<keyword evidence="8" id="KW-0408">Iron</keyword>